<dbReference type="InterPro" id="IPR054416">
    <property type="entry name" value="GST_UstS-like_C"/>
</dbReference>
<keyword evidence="2" id="KW-0808">Transferase</keyword>
<dbReference type="STRING" id="1353009.A0A1Y2I7S9"/>
<dbReference type="SUPFAM" id="SSF52833">
    <property type="entry name" value="Thioredoxin-like"/>
    <property type="match status" value="1"/>
</dbReference>
<dbReference type="OrthoDB" id="4951845at2759"/>
<sequence>MSEPILFYDIPGNSAHQKAWSPNTWKTRYCLNIKGLPYKTIWVEYPDIEPLCRKIGASAAQQRADGSPYYTLPVIYDPNTKTAISESGVIARYLDKTYPDTLRLIPYETDALHAAFNHALRGLLLGDLAKIMIPETAKCLPPRSEAYFRTTREAFFNSKLEDISPPGPKRDGYMDDVKKALLTLKQWLEADGTHKLFFLGDKIGFADVSLAGLLLWIRVILGAGSKEWAEVKAVDGGRWSRFMAALEKYEDVDVGEDAVV</sequence>
<dbReference type="PANTHER" id="PTHR43968">
    <property type="match status" value="1"/>
</dbReference>
<dbReference type="Proteomes" id="UP000193067">
    <property type="component" value="Unassembled WGS sequence"/>
</dbReference>
<dbReference type="PROSITE" id="PS50404">
    <property type="entry name" value="GST_NTER"/>
    <property type="match status" value="1"/>
</dbReference>
<dbReference type="Gene3D" id="1.20.1050.10">
    <property type="match status" value="1"/>
</dbReference>
<proteinExistence type="predicted"/>
<dbReference type="EMBL" id="KZ084155">
    <property type="protein sequence ID" value="OSC97216.1"/>
    <property type="molecule type" value="Genomic_DNA"/>
</dbReference>
<dbReference type="Gene3D" id="3.40.30.10">
    <property type="entry name" value="Glutaredoxin"/>
    <property type="match status" value="1"/>
</dbReference>
<reference evidence="2 3" key="1">
    <citation type="journal article" date="2015" name="Biotechnol. Biofuels">
        <title>Enhanced degradation of softwood versus hardwood by the white-rot fungus Pycnoporus coccineus.</title>
        <authorList>
            <person name="Couturier M."/>
            <person name="Navarro D."/>
            <person name="Chevret D."/>
            <person name="Henrissat B."/>
            <person name="Piumi F."/>
            <person name="Ruiz-Duenas F.J."/>
            <person name="Martinez A.T."/>
            <person name="Grigoriev I.V."/>
            <person name="Riley R."/>
            <person name="Lipzen A."/>
            <person name="Berrin J.G."/>
            <person name="Master E.R."/>
            <person name="Rosso M.N."/>
        </authorList>
    </citation>
    <scope>NUCLEOTIDE SEQUENCE [LARGE SCALE GENOMIC DNA]</scope>
    <source>
        <strain evidence="2 3">BRFM310</strain>
    </source>
</reference>
<dbReference type="Pfam" id="PF13409">
    <property type="entry name" value="GST_N_2"/>
    <property type="match status" value="1"/>
</dbReference>
<organism evidence="2 3">
    <name type="scientific">Trametes coccinea (strain BRFM310)</name>
    <name type="common">Pycnoporus coccineus</name>
    <dbReference type="NCBI Taxonomy" id="1353009"/>
    <lineage>
        <taxon>Eukaryota</taxon>
        <taxon>Fungi</taxon>
        <taxon>Dikarya</taxon>
        <taxon>Basidiomycota</taxon>
        <taxon>Agaricomycotina</taxon>
        <taxon>Agaricomycetes</taxon>
        <taxon>Polyporales</taxon>
        <taxon>Polyporaceae</taxon>
        <taxon>Trametes</taxon>
    </lineage>
</organism>
<keyword evidence="3" id="KW-1185">Reference proteome</keyword>
<protein>
    <submittedName>
        <fullName evidence="2">Glutathione transferase FuA class</fullName>
    </submittedName>
</protein>
<gene>
    <name evidence="2" type="ORF">PYCCODRAFT_1440418</name>
</gene>
<accession>A0A1Y2I7S9</accession>
<dbReference type="InterPro" id="IPR050983">
    <property type="entry name" value="GST_Omega/HSP26"/>
</dbReference>
<dbReference type="InterPro" id="IPR036282">
    <property type="entry name" value="Glutathione-S-Trfase_C_sf"/>
</dbReference>
<name>A0A1Y2I7S9_TRAC3</name>
<evidence type="ECO:0000259" key="1">
    <source>
        <dbReference type="PROSITE" id="PS50404"/>
    </source>
</evidence>
<dbReference type="PANTHER" id="PTHR43968:SF6">
    <property type="entry name" value="GLUTATHIONE S-TRANSFERASE OMEGA"/>
    <property type="match status" value="1"/>
</dbReference>
<dbReference type="SUPFAM" id="SSF47616">
    <property type="entry name" value="GST C-terminal domain-like"/>
    <property type="match status" value="1"/>
</dbReference>
<evidence type="ECO:0000313" key="3">
    <source>
        <dbReference type="Proteomes" id="UP000193067"/>
    </source>
</evidence>
<evidence type="ECO:0000313" key="2">
    <source>
        <dbReference type="EMBL" id="OSC97216.1"/>
    </source>
</evidence>
<dbReference type="InterPro" id="IPR004045">
    <property type="entry name" value="Glutathione_S-Trfase_N"/>
</dbReference>
<dbReference type="GO" id="GO:0016740">
    <property type="term" value="F:transferase activity"/>
    <property type="evidence" value="ECO:0007669"/>
    <property type="project" value="UniProtKB-KW"/>
</dbReference>
<feature type="domain" description="GST N-terminal" evidence="1">
    <location>
        <begin position="11"/>
        <end position="102"/>
    </location>
</feature>
<dbReference type="AlphaFoldDB" id="A0A1Y2I7S9"/>
<dbReference type="GO" id="GO:0005737">
    <property type="term" value="C:cytoplasm"/>
    <property type="evidence" value="ECO:0007669"/>
    <property type="project" value="TreeGrafter"/>
</dbReference>
<dbReference type="Pfam" id="PF22041">
    <property type="entry name" value="GST_C_7"/>
    <property type="match status" value="1"/>
</dbReference>
<dbReference type="InterPro" id="IPR036249">
    <property type="entry name" value="Thioredoxin-like_sf"/>
</dbReference>